<evidence type="ECO:0000313" key="2">
    <source>
        <dbReference type="Proteomes" id="UP000699865"/>
    </source>
</evidence>
<evidence type="ECO:0000313" key="1">
    <source>
        <dbReference type="EMBL" id="MBU9834023.1"/>
    </source>
</evidence>
<feature type="non-terminal residue" evidence="1">
    <location>
        <position position="81"/>
    </location>
</feature>
<sequence>MKIRTLFLLGWFMPGRFCWQATSFPAHTSASRAAINTPFAGEGARKTTRDLAWDKQENLFHFFAAGKKLERLPTLRRGGLG</sequence>
<dbReference type="EMBL" id="JAFMOU010000060">
    <property type="protein sequence ID" value="MBU9834023.1"/>
    <property type="molecule type" value="Genomic_DNA"/>
</dbReference>
<protein>
    <submittedName>
        <fullName evidence="1">Uncharacterized protein</fullName>
    </submittedName>
</protein>
<gene>
    <name evidence="1" type="ORF">J1786_04150</name>
</gene>
<name>A0ABS6KWM4_9GAMM</name>
<comment type="caution">
    <text evidence="1">The sequence shown here is derived from an EMBL/GenBank/DDBJ whole genome shotgun (WGS) entry which is preliminary data.</text>
</comment>
<organism evidence="1 2">
    <name type="scientific">Rahnella perminowiae</name>
    <dbReference type="NCBI Taxonomy" id="2816244"/>
    <lineage>
        <taxon>Bacteria</taxon>
        <taxon>Pseudomonadati</taxon>
        <taxon>Pseudomonadota</taxon>
        <taxon>Gammaproteobacteria</taxon>
        <taxon>Enterobacterales</taxon>
        <taxon>Yersiniaceae</taxon>
        <taxon>Rahnella</taxon>
    </lineage>
</organism>
<dbReference type="Proteomes" id="UP000699865">
    <property type="component" value="Unassembled WGS sequence"/>
</dbReference>
<reference evidence="1 2" key="1">
    <citation type="submission" date="2021-03" db="EMBL/GenBank/DDBJ databases">
        <title>Five novel Rahnella species.</title>
        <authorList>
            <person name="Brady C."/>
            <person name="Asselin J."/>
            <person name="Beer S."/>
            <person name="Bruberg M.B."/>
            <person name="Crampton B."/>
            <person name="Venter S."/>
            <person name="Arnold D."/>
            <person name="Denman S."/>
        </authorList>
    </citation>
    <scope>NUCLEOTIDE SEQUENCE [LARGE SCALE GENOMIC DNA]</scope>
    <source>
        <strain evidence="1 2">L72c</strain>
    </source>
</reference>
<keyword evidence="2" id="KW-1185">Reference proteome</keyword>
<accession>A0ABS6KWM4</accession>
<proteinExistence type="predicted"/>
<dbReference type="RefSeq" id="WP_217137714.1">
    <property type="nucleotide sequence ID" value="NZ_JAFMOU010000060.1"/>
</dbReference>